<dbReference type="GO" id="GO:0016787">
    <property type="term" value="F:hydrolase activity"/>
    <property type="evidence" value="ECO:0007669"/>
    <property type="project" value="UniProtKB-KW"/>
</dbReference>
<dbReference type="Pfam" id="PF00144">
    <property type="entry name" value="Beta-lactamase"/>
    <property type="match status" value="1"/>
</dbReference>
<keyword evidence="1" id="KW-0732">Signal</keyword>
<evidence type="ECO:0000259" key="2">
    <source>
        <dbReference type="Pfam" id="PF00144"/>
    </source>
</evidence>
<proteinExistence type="predicted"/>
<evidence type="ECO:0000256" key="1">
    <source>
        <dbReference type="SAM" id="SignalP"/>
    </source>
</evidence>
<dbReference type="Proteomes" id="UP001209803">
    <property type="component" value="Chromosome"/>
</dbReference>
<dbReference type="RefSeq" id="WP_265680261.1">
    <property type="nucleotide sequence ID" value="NZ_CP120863.1"/>
</dbReference>
<feature type="signal peptide" evidence="1">
    <location>
        <begin position="1"/>
        <end position="24"/>
    </location>
</feature>
<evidence type="ECO:0000313" key="4">
    <source>
        <dbReference type="Proteomes" id="UP001209803"/>
    </source>
</evidence>
<dbReference type="EMBL" id="CP120863">
    <property type="protein sequence ID" value="WFE89653.1"/>
    <property type="molecule type" value="Genomic_DNA"/>
</dbReference>
<sequence length="364" mass="39063">MRSLSCLACLFSILIVAIVLPLHAQTTNDLEELLQDIHGSDCSPHGPARVLYVQAPDAKAWLTCGVERPSGHPTARNSRFLTASLGKLFLSVALLQLHEKSVLNIDDKVSKWLPSNVIDGLGGADHLTIAHLLTMTSGLPDYLDEAYYLESLSRVAAGETAREILHWAVGTIADEGRLFAPGNAYDYSNSNYLLAQIILEEATGSSMNRMFSENIFLPTGIKEVQVLGFGVGPDDFVQGNEDFGSGLQPVDAFLIGFGFGDGGLVANAEDIASFYRALFNEGDVLSRNSIVRLLQDPIGEGYGMGVEIETDPDLGQVVGHSGGDVGFSADVRHVPEHGVTVVYLSAEANDDVSVTFDVLVELLN</sequence>
<reference evidence="3 4" key="1">
    <citation type="submission" date="2023-03" db="EMBL/GenBank/DDBJ databases">
        <title>Roseibium porphyridii sp. nov. and Roseibium rhodosorbium sp. nov. isolated from marine algae, Porphyridium cruentum and Rhodosorus marinus, respectively.</title>
        <authorList>
            <person name="Lee M.W."/>
            <person name="Choi B.J."/>
            <person name="Lee J.K."/>
            <person name="Choi D.G."/>
            <person name="Baek J.H."/>
            <person name="Bayburt H."/>
            <person name="Kim J.M."/>
            <person name="Han D.M."/>
            <person name="Kim K.H."/>
            <person name="Jeon C.O."/>
        </authorList>
    </citation>
    <scope>NUCLEOTIDE SEQUENCE [LARGE SCALE GENOMIC DNA]</scope>
    <source>
        <strain evidence="3 4">KMA01</strain>
    </source>
</reference>
<keyword evidence="3" id="KW-0378">Hydrolase</keyword>
<accession>A0ABY8F2D9</accession>
<protein>
    <submittedName>
        <fullName evidence="3">Serine hydrolase</fullName>
    </submittedName>
</protein>
<dbReference type="PANTHER" id="PTHR43283">
    <property type="entry name" value="BETA-LACTAMASE-RELATED"/>
    <property type="match status" value="1"/>
</dbReference>
<dbReference type="InterPro" id="IPR050789">
    <property type="entry name" value="Diverse_Enzym_Activities"/>
</dbReference>
<feature type="chain" id="PRO_5047116413" evidence="1">
    <location>
        <begin position="25"/>
        <end position="364"/>
    </location>
</feature>
<dbReference type="InterPro" id="IPR001466">
    <property type="entry name" value="Beta-lactam-related"/>
</dbReference>
<dbReference type="InterPro" id="IPR012338">
    <property type="entry name" value="Beta-lactam/transpept-like"/>
</dbReference>
<organism evidence="3 4">
    <name type="scientific">Roseibium porphyridii</name>
    <dbReference type="NCBI Taxonomy" id="2866279"/>
    <lineage>
        <taxon>Bacteria</taxon>
        <taxon>Pseudomonadati</taxon>
        <taxon>Pseudomonadota</taxon>
        <taxon>Alphaproteobacteria</taxon>
        <taxon>Hyphomicrobiales</taxon>
        <taxon>Stappiaceae</taxon>
        <taxon>Roseibium</taxon>
    </lineage>
</organism>
<dbReference type="Gene3D" id="3.40.710.10">
    <property type="entry name" value="DD-peptidase/beta-lactamase superfamily"/>
    <property type="match status" value="1"/>
</dbReference>
<dbReference type="SUPFAM" id="SSF56601">
    <property type="entry name" value="beta-lactamase/transpeptidase-like"/>
    <property type="match status" value="1"/>
</dbReference>
<keyword evidence="4" id="KW-1185">Reference proteome</keyword>
<evidence type="ECO:0000313" key="3">
    <source>
        <dbReference type="EMBL" id="WFE89653.1"/>
    </source>
</evidence>
<gene>
    <name evidence="3" type="ORF">K1718_26450</name>
</gene>
<name>A0ABY8F2D9_9HYPH</name>
<feature type="domain" description="Beta-lactamase-related" evidence="2">
    <location>
        <begin position="68"/>
        <end position="350"/>
    </location>
</feature>